<feature type="compositionally biased region" description="Low complexity" evidence="1">
    <location>
        <begin position="950"/>
        <end position="966"/>
    </location>
</feature>
<feature type="region of interest" description="Disordered" evidence="1">
    <location>
        <begin position="876"/>
        <end position="995"/>
    </location>
</feature>
<dbReference type="InterPro" id="IPR021582">
    <property type="entry name" value="Aim21"/>
</dbReference>
<accession>A0A6A6TDE9</accession>
<organism evidence="2 3">
    <name type="scientific">Lophiostoma macrostomum CBS 122681</name>
    <dbReference type="NCBI Taxonomy" id="1314788"/>
    <lineage>
        <taxon>Eukaryota</taxon>
        <taxon>Fungi</taxon>
        <taxon>Dikarya</taxon>
        <taxon>Ascomycota</taxon>
        <taxon>Pezizomycotina</taxon>
        <taxon>Dothideomycetes</taxon>
        <taxon>Pleosporomycetidae</taxon>
        <taxon>Pleosporales</taxon>
        <taxon>Lophiostomataceae</taxon>
        <taxon>Lophiostoma</taxon>
    </lineage>
</organism>
<feature type="compositionally biased region" description="Pro residues" evidence="1">
    <location>
        <begin position="1"/>
        <end position="10"/>
    </location>
</feature>
<feature type="compositionally biased region" description="Basic and acidic residues" evidence="1">
    <location>
        <begin position="785"/>
        <end position="806"/>
    </location>
</feature>
<evidence type="ECO:0000313" key="3">
    <source>
        <dbReference type="Proteomes" id="UP000799324"/>
    </source>
</evidence>
<feature type="compositionally biased region" description="Basic and acidic residues" evidence="1">
    <location>
        <begin position="595"/>
        <end position="607"/>
    </location>
</feature>
<proteinExistence type="predicted"/>
<feature type="compositionally biased region" description="Polar residues" evidence="1">
    <location>
        <begin position="563"/>
        <end position="575"/>
    </location>
</feature>
<feature type="compositionally biased region" description="Polar residues" evidence="1">
    <location>
        <begin position="128"/>
        <end position="149"/>
    </location>
</feature>
<reference evidence="2" key="1">
    <citation type="journal article" date="2020" name="Stud. Mycol.">
        <title>101 Dothideomycetes genomes: a test case for predicting lifestyles and emergence of pathogens.</title>
        <authorList>
            <person name="Haridas S."/>
            <person name="Albert R."/>
            <person name="Binder M."/>
            <person name="Bloem J."/>
            <person name="Labutti K."/>
            <person name="Salamov A."/>
            <person name="Andreopoulos B."/>
            <person name="Baker S."/>
            <person name="Barry K."/>
            <person name="Bills G."/>
            <person name="Bluhm B."/>
            <person name="Cannon C."/>
            <person name="Castanera R."/>
            <person name="Culley D."/>
            <person name="Daum C."/>
            <person name="Ezra D."/>
            <person name="Gonzalez J."/>
            <person name="Henrissat B."/>
            <person name="Kuo A."/>
            <person name="Liang C."/>
            <person name="Lipzen A."/>
            <person name="Lutzoni F."/>
            <person name="Magnuson J."/>
            <person name="Mondo S."/>
            <person name="Nolan M."/>
            <person name="Ohm R."/>
            <person name="Pangilinan J."/>
            <person name="Park H.-J."/>
            <person name="Ramirez L."/>
            <person name="Alfaro M."/>
            <person name="Sun H."/>
            <person name="Tritt A."/>
            <person name="Yoshinaga Y."/>
            <person name="Zwiers L.-H."/>
            <person name="Turgeon B."/>
            <person name="Goodwin S."/>
            <person name="Spatafora J."/>
            <person name="Crous P."/>
            <person name="Grigoriev I."/>
        </authorList>
    </citation>
    <scope>NUCLEOTIDE SEQUENCE</scope>
    <source>
        <strain evidence="2">CBS 122681</strain>
    </source>
</reference>
<protein>
    <recommendedName>
        <fullName evidence="4">Altered inheritance of mitochondria protein 21</fullName>
    </recommendedName>
</protein>
<feature type="compositionally biased region" description="Basic and acidic residues" evidence="1">
    <location>
        <begin position="510"/>
        <end position="524"/>
    </location>
</feature>
<evidence type="ECO:0000313" key="2">
    <source>
        <dbReference type="EMBL" id="KAF2658025.1"/>
    </source>
</evidence>
<feature type="compositionally biased region" description="Basic and acidic residues" evidence="1">
    <location>
        <begin position="98"/>
        <end position="110"/>
    </location>
</feature>
<name>A0A6A6TDE9_9PLEO</name>
<feature type="compositionally biased region" description="Basic and acidic residues" evidence="1">
    <location>
        <begin position="695"/>
        <end position="714"/>
    </location>
</feature>
<feature type="region of interest" description="Disordered" evidence="1">
    <location>
        <begin position="315"/>
        <end position="833"/>
    </location>
</feature>
<sequence length="995" mass="107562">MAAPTIPPRPSRAQNAQPSSSSGSMDVPKIPPRPSRGGNRSVSPNREAFTRSPLNDPSFVYNKPHKESRLNVEAPERPPSVTLPSIGQEGNEYAGYEELSRPPTREERHPQQTKSVAGDLPLHAPTASVPSSTAKNRIQAVTRTDSSQAAAAGIGSLAPESSHGVDSGRSDSSVGRSRPSSMMNDGEEQGIPEIGVQVPMYPNAGDVQAPTPSPYDQGGSAGVGFFNKGGQPGGRHHSRTKSGREIFHGPPGSYGLHGHGVIPKNEFEQKWYEKHPEDFKREKAGEYGPHIQENRKDYHWVGDDLVKLVHSSGKGIGLGTSREAIGTPDEQIGYRASEEYASRMASPRPASGRPGSISGKSGLQTESPLRQTNFPADQLTRQQTQDEEEEEDVIHIDPPAHPSSKYSGGGYDPPTEDLGPDGGNTKEEGGFVTERGYGIPILASDEIKRHPSNEWRQPAVSPELERRGSGEFTLNDSDGQPAYVTKQRTHSRSSSRNSGVRLGRVTSPNDYDRSTPLESHKEYEPLFPDEEDQPKKPQSVADKLKRPDLARHHFPSQDVWEDTPNSLQLQTTVETPQAPEEVENPVDADASQVFEKPENEEKRKDNITEEDQQSFLPEHTKRFANKHLNKEHLSAPTRPGMQNRFPSEDIWEDAPSHGYLETTVSGPQSEETNEYADDSPVAEKQKPSIPARPQKAKETSPIDKKAPIIPERPKPQVPVRPAKPLTKSSDKVPTLEDQGSGAEAPQPKAKPPVPARPGGSKIAALQAGFLKDLNSKLGLGPQAPKVKEPEPEKEEEAPKPLQDARKGRAKGPQRRKPTSSPSPAAAATVTAEVAVPRVKFELAPVTAIWSIGEDGAVDVPAAKIAAKIHEALKVPEKSETAQAVPEKVEKPEVEKEAPEKADIAESEEAGLEKTLTAESNKSSRAERAEEFDEPDLDAQGGVSLDNKVSAEVPAAEPAPEGLAAPEQVEAPYGGQEEALRDNVAGQGTGVRDNVA</sequence>
<gene>
    <name evidence="2" type="ORF">K491DRAFT_303273</name>
</gene>
<keyword evidence="3" id="KW-1185">Reference proteome</keyword>
<dbReference type="EMBL" id="MU004319">
    <property type="protein sequence ID" value="KAF2658025.1"/>
    <property type="molecule type" value="Genomic_DNA"/>
</dbReference>
<feature type="compositionally biased region" description="Polar residues" evidence="1">
    <location>
        <begin position="12"/>
        <end position="24"/>
    </location>
</feature>
<feature type="compositionally biased region" description="Basic and acidic residues" evidence="1">
    <location>
        <begin position="64"/>
        <end position="76"/>
    </location>
</feature>
<feature type="compositionally biased region" description="Basic and acidic residues" evidence="1">
    <location>
        <begin position="886"/>
        <end position="903"/>
    </location>
</feature>
<evidence type="ECO:0008006" key="4">
    <source>
        <dbReference type="Google" id="ProtNLM"/>
    </source>
</evidence>
<feature type="compositionally biased region" description="Low complexity" evidence="1">
    <location>
        <begin position="818"/>
        <end position="833"/>
    </location>
</feature>
<feature type="compositionally biased region" description="Low complexity" evidence="1">
    <location>
        <begin position="161"/>
        <end position="181"/>
    </location>
</feature>
<feature type="compositionally biased region" description="Basic residues" evidence="1">
    <location>
        <begin position="807"/>
        <end position="817"/>
    </location>
</feature>
<feature type="compositionally biased region" description="Basic and acidic residues" evidence="1">
    <location>
        <begin position="542"/>
        <end position="551"/>
    </location>
</feature>
<feature type="compositionally biased region" description="Polar residues" evidence="1">
    <location>
        <begin position="358"/>
        <end position="383"/>
    </location>
</feature>
<evidence type="ECO:0000256" key="1">
    <source>
        <dbReference type="SAM" id="MobiDB-lite"/>
    </source>
</evidence>
<dbReference type="AlphaFoldDB" id="A0A6A6TDE9"/>
<dbReference type="Proteomes" id="UP000799324">
    <property type="component" value="Unassembled WGS sequence"/>
</dbReference>
<dbReference type="Pfam" id="PF11489">
    <property type="entry name" value="Aim21"/>
    <property type="match status" value="1"/>
</dbReference>
<dbReference type="OrthoDB" id="5386574at2759"/>
<feature type="region of interest" description="Disordered" evidence="1">
    <location>
        <begin position="1"/>
        <end position="217"/>
    </location>
</feature>